<dbReference type="AlphaFoldDB" id="A0A2C8Z491"/>
<feature type="domain" description="GAF" evidence="10">
    <location>
        <begin position="27"/>
        <end position="156"/>
    </location>
</feature>
<name>A0A2C8Z491_9MICO</name>
<keyword evidence="5" id="KW-0560">Oxidoreductase</keyword>
<protein>
    <submittedName>
        <fullName evidence="11">Threonine dehydrogenase</fullName>
    </submittedName>
</protein>
<dbReference type="InterPro" id="IPR013149">
    <property type="entry name" value="ADH-like_C"/>
</dbReference>
<dbReference type="Gene3D" id="3.40.50.720">
    <property type="entry name" value="NAD(P)-binding Rossmann-like Domain"/>
    <property type="match status" value="1"/>
</dbReference>
<dbReference type="PANTHER" id="PTHR43161:SF26">
    <property type="entry name" value="GALACTITOL 1-PHOSPHATE 5-DEHYDROGENASE"/>
    <property type="match status" value="1"/>
</dbReference>
<dbReference type="InterPro" id="IPR036291">
    <property type="entry name" value="NAD(P)-bd_dom_sf"/>
</dbReference>
<feature type="domain" description="Alcohol dehydrogenase-like N-terminal" evidence="9">
    <location>
        <begin position="247"/>
        <end position="368"/>
    </location>
</feature>
<dbReference type="SUPFAM" id="SSF50129">
    <property type="entry name" value="GroES-like"/>
    <property type="match status" value="1"/>
</dbReference>
<dbReference type="OrthoDB" id="9797931at2"/>
<accession>A0A2C8Z491</accession>
<dbReference type="InterPro" id="IPR003018">
    <property type="entry name" value="GAF"/>
</dbReference>
<keyword evidence="4 6" id="KW-0862">Zinc</keyword>
<evidence type="ECO:0000256" key="1">
    <source>
        <dbReference type="ARBA" id="ARBA00001947"/>
    </source>
</evidence>
<feature type="region of interest" description="Disordered" evidence="7">
    <location>
        <begin position="196"/>
        <end position="218"/>
    </location>
</feature>
<dbReference type="SUPFAM" id="SSF55781">
    <property type="entry name" value="GAF domain-like"/>
    <property type="match status" value="1"/>
</dbReference>
<keyword evidence="12" id="KW-1185">Reference proteome</keyword>
<dbReference type="SUPFAM" id="SSF51735">
    <property type="entry name" value="NAD(P)-binding Rossmann-fold domains"/>
    <property type="match status" value="1"/>
</dbReference>
<evidence type="ECO:0000256" key="4">
    <source>
        <dbReference type="ARBA" id="ARBA00022833"/>
    </source>
</evidence>
<feature type="compositionally biased region" description="Basic and acidic residues" evidence="7">
    <location>
        <begin position="196"/>
        <end position="206"/>
    </location>
</feature>
<comment type="similarity">
    <text evidence="2 6">Belongs to the zinc-containing alcohol dehydrogenase family.</text>
</comment>
<evidence type="ECO:0000259" key="8">
    <source>
        <dbReference type="Pfam" id="PF00107"/>
    </source>
</evidence>
<gene>
    <name evidence="11" type="ORF">SAMN06296378_0785</name>
</gene>
<dbReference type="PANTHER" id="PTHR43161">
    <property type="entry name" value="SORBITOL DEHYDROGENASE"/>
    <property type="match status" value="1"/>
</dbReference>
<comment type="cofactor">
    <cofactor evidence="1 6">
        <name>Zn(2+)</name>
        <dbReference type="ChEBI" id="CHEBI:29105"/>
    </cofactor>
</comment>
<dbReference type="PROSITE" id="PS00059">
    <property type="entry name" value="ADH_ZINC"/>
    <property type="match status" value="1"/>
</dbReference>
<dbReference type="GO" id="GO:0008270">
    <property type="term" value="F:zinc ion binding"/>
    <property type="evidence" value="ECO:0007669"/>
    <property type="project" value="InterPro"/>
</dbReference>
<dbReference type="InterPro" id="IPR029016">
    <property type="entry name" value="GAF-like_dom_sf"/>
</dbReference>
<evidence type="ECO:0000256" key="5">
    <source>
        <dbReference type="ARBA" id="ARBA00023002"/>
    </source>
</evidence>
<evidence type="ECO:0000259" key="9">
    <source>
        <dbReference type="Pfam" id="PF08240"/>
    </source>
</evidence>
<dbReference type="Gene3D" id="3.30.450.40">
    <property type="match status" value="1"/>
</dbReference>
<dbReference type="Proteomes" id="UP000219440">
    <property type="component" value="Unassembled WGS sequence"/>
</dbReference>
<dbReference type="CDD" id="cd08233">
    <property type="entry name" value="butanediol_DH_like"/>
    <property type="match status" value="1"/>
</dbReference>
<dbReference type="InterPro" id="IPR013154">
    <property type="entry name" value="ADH-like_N"/>
</dbReference>
<dbReference type="Pfam" id="PF08240">
    <property type="entry name" value="ADH_N"/>
    <property type="match status" value="1"/>
</dbReference>
<keyword evidence="3 6" id="KW-0479">Metal-binding</keyword>
<evidence type="ECO:0000256" key="3">
    <source>
        <dbReference type="ARBA" id="ARBA00022723"/>
    </source>
</evidence>
<evidence type="ECO:0000313" key="11">
    <source>
        <dbReference type="EMBL" id="SOE58535.1"/>
    </source>
</evidence>
<dbReference type="Pfam" id="PF13185">
    <property type="entry name" value="GAF_2"/>
    <property type="match status" value="1"/>
</dbReference>
<dbReference type="EMBL" id="OCST01000002">
    <property type="protein sequence ID" value="SOE58535.1"/>
    <property type="molecule type" value="Genomic_DNA"/>
</dbReference>
<sequence>MDGTSRETRVNAAFVAVADTLATNCDIVDLLHTLVQECVGILGMQAGGLMLVDNTGELQLMTSTSEAAGFVEGMQLNVSAGPCIDCFRTGTAVSVKEISESAPWPAFRASASQQGFRSVLATPMKLRGRIIGTMNLFGTHAGEVSARDAAVAQALAISSAVLGTESSAMGPQPAVLLSSWLLRSPAAEFAPLSSRDCRDHHPHDSHAGSVRRAHSSSSQRVDIMKAACFHGRHDIRIDDIPEPQLRPGAVTIDIAWCGICGTDLHEYLEGPIFIPAADHPHPLTHEEVPVTMGHEFSGTVSALGDGVTGLAIGDSVVVEPYFVCNECAPCLAGHYNLCTKMGFIGLAGGGGGLSEKIVVDRRWVHPVGDIPLDQAALIEPLAVGHHAFVRSGAKEGDIAFVGGGGPIGLLLAAVLAAEGITVIMSEPGAARRDMALSAGVAHHVIDPLAENPVARVLELTDGAGADVAFECSSINAVLDQLFDAVKPAGVIVNVSIWSSPAKVDMQKLVLKEIDLRGTIGYVNDHPATIALVQEGKINLEPFITGRIALDRLVEDGFETLIHHKETAVKIIVRPHGE</sequence>
<organism evidence="11 12">
    <name type="scientific">Salinibacterium xinjiangense</name>
    <dbReference type="NCBI Taxonomy" id="386302"/>
    <lineage>
        <taxon>Bacteria</taxon>
        <taxon>Bacillati</taxon>
        <taxon>Actinomycetota</taxon>
        <taxon>Actinomycetes</taxon>
        <taxon>Micrococcales</taxon>
        <taxon>Microbacteriaceae</taxon>
        <taxon>Salinibacterium</taxon>
    </lineage>
</organism>
<dbReference type="InterPro" id="IPR002328">
    <property type="entry name" value="ADH_Zn_CS"/>
</dbReference>
<evidence type="ECO:0000256" key="2">
    <source>
        <dbReference type="ARBA" id="ARBA00008072"/>
    </source>
</evidence>
<feature type="domain" description="Alcohol dehydrogenase-like C-terminal" evidence="8">
    <location>
        <begin position="406"/>
        <end position="533"/>
    </location>
</feature>
<evidence type="ECO:0000256" key="6">
    <source>
        <dbReference type="RuleBase" id="RU361277"/>
    </source>
</evidence>
<evidence type="ECO:0000313" key="12">
    <source>
        <dbReference type="Proteomes" id="UP000219440"/>
    </source>
</evidence>
<proteinExistence type="inferred from homology"/>
<dbReference type="Gene3D" id="3.90.180.10">
    <property type="entry name" value="Medium-chain alcohol dehydrogenases, catalytic domain"/>
    <property type="match status" value="1"/>
</dbReference>
<dbReference type="InterPro" id="IPR011032">
    <property type="entry name" value="GroES-like_sf"/>
</dbReference>
<evidence type="ECO:0000256" key="7">
    <source>
        <dbReference type="SAM" id="MobiDB-lite"/>
    </source>
</evidence>
<dbReference type="Pfam" id="PF00107">
    <property type="entry name" value="ADH_zinc_N"/>
    <property type="match status" value="1"/>
</dbReference>
<dbReference type="GO" id="GO:0016491">
    <property type="term" value="F:oxidoreductase activity"/>
    <property type="evidence" value="ECO:0007669"/>
    <property type="project" value="UniProtKB-KW"/>
</dbReference>
<evidence type="ECO:0000259" key="10">
    <source>
        <dbReference type="Pfam" id="PF13185"/>
    </source>
</evidence>
<reference evidence="11 12" key="1">
    <citation type="submission" date="2017-09" db="EMBL/GenBank/DDBJ databases">
        <authorList>
            <person name="Ehlers B."/>
            <person name="Leendertz F.H."/>
        </authorList>
    </citation>
    <scope>NUCLEOTIDE SEQUENCE [LARGE SCALE GENOMIC DNA]</scope>
    <source>
        <strain evidence="11 12">CGMCC 1.05381</strain>
    </source>
</reference>